<organism evidence="2">
    <name type="scientific">Spirodela intermedia</name>
    <name type="common">Intermediate duckweed</name>
    <dbReference type="NCBI Taxonomy" id="51605"/>
    <lineage>
        <taxon>Eukaryota</taxon>
        <taxon>Viridiplantae</taxon>
        <taxon>Streptophyta</taxon>
        <taxon>Embryophyta</taxon>
        <taxon>Tracheophyta</taxon>
        <taxon>Spermatophyta</taxon>
        <taxon>Magnoliopsida</taxon>
        <taxon>Liliopsida</taxon>
        <taxon>Araceae</taxon>
        <taxon>Lemnoideae</taxon>
        <taxon>Spirodela</taxon>
    </lineage>
</organism>
<proteinExistence type="predicted"/>
<feature type="coiled-coil region" evidence="1">
    <location>
        <begin position="50"/>
        <end position="127"/>
    </location>
</feature>
<evidence type="ECO:0000313" key="3">
    <source>
        <dbReference type="Proteomes" id="UP001189122"/>
    </source>
</evidence>
<dbReference type="Proteomes" id="UP001189122">
    <property type="component" value="Unassembled WGS sequence"/>
</dbReference>
<protein>
    <submittedName>
        <fullName evidence="2">Uncharacterized protein</fullName>
    </submittedName>
</protein>
<dbReference type="EMBL" id="LR743604">
    <property type="protein sequence ID" value="CAA2633643.1"/>
    <property type="molecule type" value="Genomic_DNA"/>
</dbReference>
<evidence type="ECO:0000256" key="1">
    <source>
        <dbReference type="SAM" id="Coils"/>
    </source>
</evidence>
<evidence type="ECO:0000313" key="2">
    <source>
        <dbReference type="EMBL" id="CAA2633643.1"/>
    </source>
</evidence>
<dbReference type="AlphaFoldDB" id="A0A7I8JR92"/>
<feature type="coiled-coil region" evidence="1">
    <location>
        <begin position="424"/>
        <end position="499"/>
    </location>
</feature>
<sequence>MQAHAAENPFVPLLSRIGIIGPAVLGGLYASSLRQKADVESEIKYMNIALDEKDAERVSLEKKLEHELQKEQEEQNERIRKLRGNEAFLRKLLGSAKSKASALQDELRREKRSVRELKLQLDRVCRDVARAGAVKRSLESKILDQSETTDLLRNRSSLLNLEIKDKGQTIDELTSFIAQKQSDSNSLRHLIDQLKIETLESNSTLSDLEDELLATAEELGANRTRMVDLDVRMSSLQAEKDEIDVKVHILRKEFDDVKSSCAETSAFFSELLSEKDGEMELLGDKLRLSLAEEKRSQALVASLERERDVIRGMLEEVTYSLRTLRDELQITQETARGSKQEVSDLKKRDLAEELTSVKEVLKSTEDELKAALESNEDLEEELKGIYARIEITGRKLKEEKDVAAGLAQELDVSRKRAQNFSEAKKTLEYDLRESEKTLEEMSEKEKLRLTLVRKQSLAEAAQENIDDAQRAIEILGTERESLGRKAKRLEEEIASKRGRSSG</sequence>
<keyword evidence="3" id="KW-1185">Reference proteome</keyword>
<name>A0A7I8JR92_SPIIN</name>
<keyword evidence="1" id="KW-0175">Coiled coil</keyword>
<accession>A0A7I8JR92</accession>
<reference evidence="2 3" key="1">
    <citation type="submission" date="2019-12" db="EMBL/GenBank/DDBJ databases">
        <authorList>
            <person name="Scholz U."/>
            <person name="Mascher M."/>
            <person name="Fiebig A."/>
        </authorList>
    </citation>
    <scope>NUCLEOTIDE SEQUENCE</scope>
</reference>
<gene>
    <name evidence="2" type="ORF">SI7747_17019133</name>
</gene>
<feature type="coiled-coil region" evidence="1">
    <location>
        <begin position="191"/>
        <end position="253"/>
    </location>
</feature>
<dbReference type="EMBL" id="CACRZD030000017">
    <property type="protein sequence ID" value="CAA6672717.1"/>
    <property type="molecule type" value="Genomic_DNA"/>
</dbReference>
<feature type="coiled-coil region" evidence="1">
    <location>
        <begin position="321"/>
        <end position="388"/>
    </location>
</feature>